<evidence type="ECO:0000259" key="7">
    <source>
        <dbReference type="PROSITE" id="PS51005"/>
    </source>
</evidence>
<dbReference type="GO" id="GO:0048608">
    <property type="term" value="P:reproductive structure development"/>
    <property type="evidence" value="ECO:0007669"/>
    <property type="project" value="UniProtKB-ARBA"/>
</dbReference>
<dbReference type="GO" id="GO:0005634">
    <property type="term" value="C:nucleus"/>
    <property type="evidence" value="ECO:0007669"/>
    <property type="project" value="UniProtKB-SubCell"/>
</dbReference>
<dbReference type="OrthoDB" id="1921961at2759"/>
<feature type="compositionally biased region" description="Low complexity" evidence="6">
    <location>
        <begin position="320"/>
        <end position="338"/>
    </location>
</feature>
<dbReference type="InterPro" id="IPR036093">
    <property type="entry name" value="NAC_dom_sf"/>
</dbReference>
<dbReference type="Proteomes" id="UP000807115">
    <property type="component" value="Chromosome 1"/>
</dbReference>
<dbReference type="Gene3D" id="2.170.150.80">
    <property type="entry name" value="NAC domain"/>
    <property type="match status" value="1"/>
</dbReference>
<sequence>MIMANPDMLPPGFRFHPTDEELILHYLRNRAANVPCPVAIIADVDIYKFDPWDLPSRAAYGDKEWYFFSPRDRKYPNGIRPNRAAGSGYWKATGTDKPIQSSATGESVGVKKALVFYRGRPPKGTKTNWIMHEYRLAADAHAAHTYRPMQFRNASMRLDDSVLCRIYKKASHAPSMAVPPLSDHEQDEPACGGGGFDDNPYAATSAAMILQGASFPAMHAAPAGAPQRMPRIPSLSELLFSDPYFFEEGGMQQDMARLSNHHHQQQAPLLGRPITSQLLVNNGNSMMSGGGQIPQLDPPPASTSAAGDGAAGNKRKRSSAETSTASASLLSSQQQASAGKKPNGSCFGATTTFQIGNGLQLQGSSLGHQMLLHSSNMGMN</sequence>
<comment type="subcellular location">
    <subcellularLocation>
        <location evidence="1">Nucleus</location>
    </subcellularLocation>
</comment>
<dbReference type="PANTHER" id="PTHR31719:SF201">
    <property type="entry name" value="NAC TRANSCRIPTION FACTOR 47"/>
    <property type="match status" value="1"/>
</dbReference>
<gene>
    <name evidence="8" type="ORF">BDA96_01G410200</name>
</gene>
<protein>
    <recommendedName>
        <fullName evidence="7">NAC domain-containing protein</fullName>
    </recommendedName>
</protein>
<feature type="region of interest" description="Disordered" evidence="6">
    <location>
        <begin position="280"/>
        <end position="343"/>
    </location>
</feature>
<proteinExistence type="predicted"/>
<accession>A0A921S4V2</accession>
<dbReference type="OMA" id="MQFRNAS"/>
<comment type="caution">
    <text evidence="8">The sequence shown here is derived from an EMBL/GenBank/DDBJ whole genome shotgun (WGS) entry which is preliminary data.</text>
</comment>
<evidence type="ECO:0000313" key="8">
    <source>
        <dbReference type="EMBL" id="KAG0551285.1"/>
    </source>
</evidence>
<feature type="compositionally biased region" description="Low complexity" evidence="6">
    <location>
        <begin position="302"/>
        <end position="312"/>
    </location>
</feature>
<dbReference type="GO" id="GO:0003677">
    <property type="term" value="F:DNA binding"/>
    <property type="evidence" value="ECO:0007669"/>
    <property type="project" value="UniProtKB-KW"/>
</dbReference>
<evidence type="ECO:0000313" key="9">
    <source>
        <dbReference type="Proteomes" id="UP000807115"/>
    </source>
</evidence>
<dbReference type="GO" id="GO:0006355">
    <property type="term" value="P:regulation of DNA-templated transcription"/>
    <property type="evidence" value="ECO:0007669"/>
    <property type="project" value="InterPro"/>
</dbReference>
<evidence type="ECO:0000256" key="5">
    <source>
        <dbReference type="ARBA" id="ARBA00023242"/>
    </source>
</evidence>
<evidence type="ECO:0000256" key="1">
    <source>
        <dbReference type="ARBA" id="ARBA00004123"/>
    </source>
</evidence>
<dbReference type="InterPro" id="IPR003441">
    <property type="entry name" value="NAC-dom"/>
</dbReference>
<dbReference type="Gramene" id="EER92326">
    <property type="protein sequence ID" value="EER92326"/>
    <property type="gene ID" value="SORBI_3001G385800"/>
</dbReference>
<dbReference type="KEGG" id="sbi:8084562"/>
<evidence type="ECO:0000256" key="6">
    <source>
        <dbReference type="SAM" id="MobiDB-lite"/>
    </source>
</evidence>
<feature type="domain" description="NAC" evidence="7">
    <location>
        <begin position="9"/>
        <end position="169"/>
    </location>
</feature>
<dbReference type="FunFam" id="2.170.150.80:FF:000005">
    <property type="entry name" value="NAC transcription factor 56"/>
    <property type="match status" value="1"/>
</dbReference>
<evidence type="ECO:0000256" key="3">
    <source>
        <dbReference type="ARBA" id="ARBA00023125"/>
    </source>
</evidence>
<dbReference type="Pfam" id="PF02365">
    <property type="entry name" value="NAM"/>
    <property type="match status" value="1"/>
</dbReference>
<dbReference type="SUPFAM" id="SSF101941">
    <property type="entry name" value="NAC domain"/>
    <property type="match status" value="1"/>
</dbReference>
<evidence type="ECO:0000256" key="4">
    <source>
        <dbReference type="ARBA" id="ARBA00023163"/>
    </source>
</evidence>
<keyword evidence="3" id="KW-0238">DNA-binding</keyword>
<keyword evidence="4" id="KW-0804">Transcription</keyword>
<evidence type="ECO:0000256" key="2">
    <source>
        <dbReference type="ARBA" id="ARBA00023015"/>
    </source>
</evidence>
<dbReference type="SMR" id="A0A921S4V2"/>
<dbReference type="EMBL" id="CM027680">
    <property type="protein sequence ID" value="KAG0551285.1"/>
    <property type="molecule type" value="Genomic_DNA"/>
</dbReference>
<dbReference type="PANTHER" id="PTHR31719">
    <property type="entry name" value="NAC TRANSCRIPTION FACTOR 56"/>
    <property type="match status" value="1"/>
</dbReference>
<reference evidence="8" key="2">
    <citation type="submission" date="2020-10" db="EMBL/GenBank/DDBJ databases">
        <authorList>
            <person name="Cooper E.A."/>
            <person name="Brenton Z.W."/>
            <person name="Flinn B.S."/>
            <person name="Jenkins J."/>
            <person name="Shu S."/>
            <person name="Flowers D."/>
            <person name="Luo F."/>
            <person name="Wang Y."/>
            <person name="Xia P."/>
            <person name="Barry K."/>
            <person name="Daum C."/>
            <person name="Lipzen A."/>
            <person name="Yoshinaga Y."/>
            <person name="Schmutz J."/>
            <person name="Saski C."/>
            <person name="Vermerris W."/>
            <person name="Kresovich S."/>
        </authorList>
    </citation>
    <scope>NUCLEOTIDE SEQUENCE</scope>
</reference>
<keyword evidence="2" id="KW-0805">Transcription regulation</keyword>
<reference evidence="8" key="1">
    <citation type="journal article" date="2019" name="BMC Genomics">
        <title>A new reference genome for Sorghum bicolor reveals high levels of sequence similarity between sweet and grain genotypes: implications for the genetics of sugar metabolism.</title>
        <authorList>
            <person name="Cooper E.A."/>
            <person name="Brenton Z.W."/>
            <person name="Flinn B.S."/>
            <person name="Jenkins J."/>
            <person name="Shu S."/>
            <person name="Flowers D."/>
            <person name="Luo F."/>
            <person name="Wang Y."/>
            <person name="Xia P."/>
            <person name="Barry K."/>
            <person name="Daum C."/>
            <person name="Lipzen A."/>
            <person name="Yoshinaga Y."/>
            <person name="Schmutz J."/>
            <person name="Saski C."/>
            <person name="Vermerris W."/>
            <person name="Kresovich S."/>
        </authorList>
    </citation>
    <scope>NUCLEOTIDE SEQUENCE</scope>
</reference>
<organism evidence="8 9">
    <name type="scientific">Sorghum bicolor</name>
    <name type="common">Sorghum</name>
    <name type="synonym">Sorghum vulgare</name>
    <dbReference type="NCBI Taxonomy" id="4558"/>
    <lineage>
        <taxon>Eukaryota</taxon>
        <taxon>Viridiplantae</taxon>
        <taxon>Streptophyta</taxon>
        <taxon>Embryophyta</taxon>
        <taxon>Tracheophyta</taxon>
        <taxon>Spermatophyta</taxon>
        <taxon>Magnoliopsida</taxon>
        <taxon>Liliopsida</taxon>
        <taxon>Poales</taxon>
        <taxon>Poaceae</taxon>
        <taxon>PACMAD clade</taxon>
        <taxon>Panicoideae</taxon>
        <taxon>Andropogonodae</taxon>
        <taxon>Andropogoneae</taxon>
        <taxon>Sorghinae</taxon>
        <taxon>Sorghum</taxon>
    </lineage>
</organism>
<dbReference type="AlphaFoldDB" id="A0A921S4V2"/>
<dbReference type="PROSITE" id="PS51005">
    <property type="entry name" value="NAC"/>
    <property type="match status" value="1"/>
</dbReference>
<feature type="region of interest" description="Disordered" evidence="6">
    <location>
        <begin position="175"/>
        <end position="197"/>
    </location>
</feature>
<name>A0A921S4V2_SORBI</name>
<keyword evidence="5" id="KW-0539">Nucleus</keyword>
<dbReference type="GO" id="GO:0009791">
    <property type="term" value="P:post-embryonic development"/>
    <property type="evidence" value="ECO:0007669"/>
    <property type="project" value="UniProtKB-ARBA"/>
</dbReference>